<keyword evidence="11 14" id="KW-0464">Manganese</keyword>
<keyword evidence="3 14" id="KW-0540">Nuclease</keyword>
<dbReference type="HAMAP" id="MF_01470">
    <property type="entry name" value="Cas1"/>
    <property type="match status" value="1"/>
</dbReference>
<comment type="similarity">
    <text evidence="14">Belongs to the CRISPR-associated endonuclease Cas1 family.</text>
</comment>
<dbReference type="GO" id="GO:0046872">
    <property type="term" value="F:metal ion binding"/>
    <property type="evidence" value="ECO:0007669"/>
    <property type="project" value="UniProtKB-UniRule"/>
</dbReference>
<proteinExistence type="inferred from homology"/>
<evidence type="ECO:0000313" key="17">
    <source>
        <dbReference type="EMBL" id="QWY76773.1"/>
    </source>
</evidence>
<feature type="binding site" evidence="14">
    <location>
        <position position="533"/>
    </location>
    <ligand>
        <name>Mn(2+)</name>
        <dbReference type="ChEBI" id="CHEBI:29035"/>
    </ligand>
</feature>
<dbReference type="PANTHER" id="PTHR34353:SF2">
    <property type="entry name" value="CRISPR-ASSOCIATED ENDONUCLEASE CAS1 1"/>
    <property type="match status" value="1"/>
</dbReference>
<keyword evidence="4 14" id="KW-0479">Metal-binding</keyword>
<keyword evidence="5 14" id="KW-0255">Endonuclease</keyword>
<evidence type="ECO:0000256" key="13">
    <source>
        <dbReference type="ARBA" id="ARBA00038592"/>
    </source>
</evidence>
<dbReference type="Gene3D" id="1.20.120.920">
    <property type="entry name" value="CRISPR-associated endonuclease Cas1, C-terminal domain"/>
    <property type="match status" value="1"/>
</dbReference>
<organism evidence="17 18">
    <name type="scientific">Ferrovum myxofaciens</name>
    <dbReference type="NCBI Taxonomy" id="416213"/>
    <lineage>
        <taxon>Bacteria</taxon>
        <taxon>Pseudomonadati</taxon>
        <taxon>Pseudomonadota</taxon>
        <taxon>Betaproteobacteria</taxon>
        <taxon>Ferrovales</taxon>
        <taxon>Ferrovaceae</taxon>
        <taxon>Ferrovum</taxon>
    </lineage>
</organism>
<evidence type="ECO:0000256" key="10">
    <source>
        <dbReference type="ARBA" id="ARBA00023125"/>
    </source>
</evidence>
<dbReference type="CDD" id="cd01651">
    <property type="entry name" value="RT_G2_intron"/>
    <property type="match status" value="1"/>
</dbReference>
<protein>
    <recommendedName>
        <fullName evidence="14">CRISPR-associated endonuclease Cas1</fullName>
        <ecNumber evidence="14">3.1.-.-</ecNumber>
    </recommendedName>
</protein>
<evidence type="ECO:0000256" key="14">
    <source>
        <dbReference type="HAMAP-Rule" id="MF_01470"/>
    </source>
</evidence>
<dbReference type="EC" id="3.1.-.-" evidence="14"/>
<comment type="similarity">
    <text evidence="12">Belongs to the bacterial reverse transcriptase family.</text>
</comment>
<dbReference type="Pfam" id="PF01867">
    <property type="entry name" value="Cas_Cas1"/>
    <property type="match status" value="1"/>
</dbReference>
<dbReference type="GO" id="GO:0016787">
    <property type="term" value="F:hydrolase activity"/>
    <property type="evidence" value="ECO:0007669"/>
    <property type="project" value="UniProtKB-KW"/>
</dbReference>
<dbReference type="PROSITE" id="PS50878">
    <property type="entry name" value="RT_POL"/>
    <property type="match status" value="1"/>
</dbReference>
<feature type="region of interest" description="Disordered" evidence="15">
    <location>
        <begin position="312"/>
        <end position="362"/>
    </location>
</feature>
<comment type="cofactor">
    <cofactor evidence="14">
        <name>Mg(2+)</name>
        <dbReference type="ChEBI" id="CHEBI:18420"/>
    </cofactor>
    <cofactor evidence="14">
        <name>Mn(2+)</name>
        <dbReference type="ChEBI" id="CHEBI:29035"/>
    </cofactor>
</comment>
<dbReference type="InterPro" id="IPR002729">
    <property type="entry name" value="CRISPR-assoc_Cas1"/>
</dbReference>
<dbReference type="SUPFAM" id="SSF56672">
    <property type="entry name" value="DNA/RNA polymerases"/>
    <property type="match status" value="1"/>
</dbReference>
<dbReference type="AlphaFoldDB" id="A0A9E6MWQ3"/>
<keyword evidence="1" id="KW-0808">Transferase</keyword>
<dbReference type="GO" id="GO:0043571">
    <property type="term" value="P:maintenance of CRISPR repeat elements"/>
    <property type="evidence" value="ECO:0007669"/>
    <property type="project" value="UniProtKB-UniRule"/>
</dbReference>
<evidence type="ECO:0000256" key="4">
    <source>
        <dbReference type="ARBA" id="ARBA00022723"/>
    </source>
</evidence>
<dbReference type="InterPro" id="IPR042206">
    <property type="entry name" value="CRISPR-assoc_Cas1_C"/>
</dbReference>
<comment type="function">
    <text evidence="14">CRISPR (clustered regularly interspaced short palindromic repeat), is an adaptive immune system that provides protection against mobile genetic elements (viruses, transposable elements and conjugative plasmids). CRISPR clusters contain spacers, sequences complementary to antecedent mobile elements, and target invading nucleic acids. CRISPR clusters are transcribed and processed into CRISPR RNA (crRNA). Acts as a dsDNA endonuclease. Involved in the integration of spacer DNA into the CRISPR cassette.</text>
</comment>
<dbReference type="InterPro" id="IPR000477">
    <property type="entry name" value="RT_dom"/>
</dbReference>
<dbReference type="GO" id="GO:0003677">
    <property type="term" value="F:DNA binding"/>
    <property type="evidence" value="ECO:0007669"/>
    <property type="project" value="UniProtKB-KW"/>
</dbReference>
<dbReference type="PANTHER" id="PTHR34353">
    <property type="entry name" value="CRISPR-ASSOCIATED ENDONUCLEASE CAS1 1"/>
    <property type="match status" value="1"/>
</dbReference>
<dbReference type="InterPro" id="IPR043128">
    <property type="entry name" value="Rev_trsase/Diguanyl_cyclase"/>
</dbReference>
<feature type="binding site" evidence="14">
    <location>
        <position position="613"/>
    </location>
    <ligand>
        <name>Mn(2+)</name>
        <dbReference type="ChEBI" id="CHEBI:29035"/>
    </ligand>
</feature>
<evidence type="ECO:0000256" key="5">
    <source>
        <dbReference type="ARBA" id="ARBA00022759"/>
    </source>
</evidence>
<reference evidence="17" key="1">
    <citation type="submission" date="2021-02" db="EMBL/GenBank/DDBJ databases">
        <title>Comparative genomics of Ferrovum myxofaciens strains, predominant extremophile bacteria forming large biofilm stalactites in acid mine ecosystems.</title>
        <authorList>
            <person name="Burkartova K."/>
            <person name="Ridl J."/>
            <person name="Pajer P."/>
            <person name="Falteisek L."/>
        </authorList>
    </citation>
    <scope>NUCLEOTIDE SEQUENCE</scope>
    <source>
        <strain evidence="17">MI1III</strain>
    </source>
</reference>
<evidence type="ECO:0000313" key="18">
    <source>
        <dbReference type="Proteomes" id="UP000683551"/>
    </source>
</evidence>
<dbReference type="Pfam" id="PF00078">
    <property type="entry name" value="RVT_1"/>
    <property type="match status" value="1"/>
</dbReference>
<feature type="compositionally biased region" description="Low complexity" evidence="15">
    <location>
        <begin position="341"/>
        <end position="352"/>
    </location>
</feature>
<evidence type="ECO:0000256" key="6">
    <source>
        <dbReference type="ARBA" id="ARBA00022801"/>
    </source>
</evidence>
<keyword evidence="9 14" id="KW-0051">Antiviral defense</keyword>
<dbReference type="GO" id="GO:0003723">
    <property type="term" value="F:RNA binding"/>
    <property type="evidence" value="ECO:0007669"/>
    <property type="project" value="InterPro"/>
</dbReference>
<evidence type="ECO:0000256" key="11">
    <source>
        <dbReference type="ARBA" id="ARBA00023211"/>
    </source>
</evidence>
<evidence type="ECO:0000256" key="7">
    <source>
        <dbReference type="ARBA" id="ARBA00022842"/>
    </source>
</evidence>
<dbReference type="GO" id="GO:0004519">
    <property type="term" value="F:endonuclease activity"/>
    <property type="evidence" value="ECO:0007669"/>
    <property type="project" value="UniProtKB-UniRule"/>
</dbReference>
<dbReference type="Gene3D" id="3.30.70.270">
    <property type="match status" value="1"/>
</dbReference>
<dbReference type="Proteomes" id="UP000683551">
    <property type="component" value="Chromosome"/>
</dbReference>
<dbReference type="InterPro" id="IPR050646">
    <property type="entry name" value="Cas1"/>
</dbReference>
<gene>
    <name evidence="14 17" type="primary">cas1</name>
    <name evidence="17" type="ORF">JZL65_09710</name>
</gene>
<dbReference type="RefSeq" id="WP_273118865.1">
    <property type="nucleotide sequence ID" value="NZ_CP053675.1"/>
</dbReference>
<evidence type="ECO:0000259" key="16">
    <source>
        <dbReference type="PROSITE" id="PS50878"/>
    </source>
</evidence>
<accession>A0A9E6MWQ3</accession>
<evidence type="ECO:0000256" key="2">
    <source>
        <dbReference type="ARBA" id="ARBA00022695"/>
    </source>
</evidence>
<dbReference type="GO" id="GO:0051607">
    <property type="term" value="P:defense response to virus"/>
    <property type="evidence" value="ECO:0007669"/>
    <property type="project" value="UniProtKB-UniRule"/>
</dbReference>
<dbReference type="InterPro" id="IPR042211">
    <property type="entry name" value="CRISPR-assoc_Cas1_N"/>
</dbReference>
<dbReference type="GeneID" id="301710080"/>
<evidence type="ECO:0000256" key="8">
    <source>
        <dbReference type="ARBA" id="ARBA00022918"/>
    </source>
</evidence>
<dbReference type="GO" id="GO:0003964">
    <property type="term" value="F:RNA-directed DNA polymerase activity"/>
    <property type="evidence" value="ECO:0007669"/>
    <property type="project" value="UniProtKB-KW"/>
</dbReference>
<evidence type="ECO:0000256" key="12">
    <source>
        <dbReference type="ARBA" id="ARBA00034120"/>
    </source>
</evidence>
<keyword evidence="7 14" id="KW-0460">Magnesium</keyword>
<evidence type="ECO:0000256" key="1">
    <source>
        <dbReference type="ARBA" id="ARBA00022679"/>
    </source>
</evidence>
<evidence type="ECO:0000256" key="15">
    <source>
        <dbReference type="SAM" id="MobiDB-lite"/>
    </source>
</evidence>
<dbReference type="NCBIfam" id="TIGR00287">
    <property type="entry name" value="cas1"/>
    <property type="match status" value="1"/>
</dbReference>
<feature type="binding site" evidence="14">
    <location>
        <position position="598"/>
    </location>
    <ligand>
        <name>Mn(2+)</name>
        <dbReference type="ChEBI" id="CHEBI:29035"/>
    </ligand>
</feature>
<sequence>MSLLASVLSDDVLFSSWERVRQNQGSAGVDGVTLGQFGEKLFGRLITLRSDVESHHYQPYPLLEIHIPKKDGRMRRLCIPVVRDRILQTAAAQVLTPLIDAQLETASFAYRQGHSVKMAVVTVTRLRDQGFQWVVDADITSFFDNIDHSVLRAKLKRTVADYSVFPLIELWLAAVIQPLSGSPYLLEKGVPQGSPISPLLANLYLDDFDENLMGHQYRLVRFADDFLILCRERQEAENALELTTEVMKQLKLELQPDKTRITHFNEGFRFLGVDFIRNLLNPVTPGAEPWVIPDHYPGHEAHDRAFQHRHFKDQPDQENTTQKSDTQEVEGGKEIRPSKDNTNNGRTITRRTLPVESDEEPEGEWAVVEAPLDPQVRTLILTGQGLYLQKENDRLLIGKRGVVVETVPFNLLDQIVLQGNQMISSAVLRHAAGAGVEVFFADHRGTCVGALDTFRHNHADLHRAQFLRDEDGAVKLMLARAYVQGKLHNTRVLLRRYNRRRQLEILKETDNQLGDLMRRLPTTLTLDQVRGTEGQGAHVYFTALKTLLPAEWNFTGRNRRPPADPFNLLISYGYGILFSTVMTLVNRRGLNPYLGALHALRSGHPALVSDLVEEFRAPIVDTVALYALLDGILKPQDFVEDDQDGYPCRMEDNARRKYLTLLQTKFRSAILHPRIQRRMDYHRAIQYQVYHYARIMLGEETVYEPFILR</sequence>
<dbReference type="CDD" id="cd09634">
    <property type="entry name" value="Cas1_I-II-III"/>
    <property type="match status" value="1"/>
</dbReference>
<dbReference type="Gene3D" id="3.100.10.20">
    <property type="entry name" value="CRISPR-associated endonuclease Cas1, N-terminal domain"/>
    <property type="match status" value="1"/>
</dbReference>
<name>A0A9E6MWQ3_9PROT</name>
<evidence type="ECO:0000256" key="3">
    <source>
        <dbReference type="ARBA" id="ARBA00022722"/>
    </source>
</evidence>
<dbReference type="InterPro" id="IPR000123">
    <property type="entry name" value="Reverse_transcriptase_msDNA"/>
</dbReference>
<keyword evidence="10 14" id="KW-0238">DNA-binding</keyword>
<dbReference type="PRINTS" id="PR00866">
    <property type="entry name" value="RNADNAPOLMS"/>
</dbReference>
<dbReference type="InterPro" id="IPR043502">
    <property type="entry name" value="DNA/RNA_pol_sf"/>
</dbReference>
<evidence type="ECO:0000256" key="9">
    <source>
        <dbReference type="ARBA" id="ARBA00023118"/>
    </source>
</evidence>
<feature type="domain" description="Reverse transcriptase" evidence="16">
    <location>
        <begin position="48"/>
        <end position="275"/>
    </location>
</feature>
<dbReference type="EMBL" id="CP071137">
    <property type="protein sequence ID" value="QWY76773.1"/>
    <property type="molecule type" value="Genomic_DNA"/>
</dbReference>
<keyword evidence="8" id="KW-0695">RNA-directed DNA polymerase</keyword>
<keyword evidence="2" id="KW-0548">Nucleotidyltransferase</keyword>
<keyword evidence="6 14" id="KW-0378">Hydrolase</keyword>
<comment type="subunit">
    <text evidence="13 14">Homodimer, forms a heterotetramer with a Cas2 homodimer.</text>
</comment>
<feature type="compositionally biased region" description="Basic and acidic residues" evidence="15">
    <location>
        <begin position="330"/>
        <end position="339"/>
    </location>
</feature>